<dbReference type="GO" id="GO:0006888">
    <property type="term" value="P:endoplasmic reticulum to Golgi vesicle-mediated transport"/>
    <property type="evidence" value="ECO:0007669"/>
    <property type="project" value="InterPro"/>
</dbReference>
<dbReference type="GO" id="GO:0006890">
    <property type="term" value="P:retrograde vesicle-mediated transport, Golgi to endoplasmic reticulum"/>
    <property type="evidence" value="ECO:0007669"/>
    <property type="project" value="InterPro"/>
</dbReference>
<dbReference type="Proteomes" id="UP000675881">
    <property type="component" value="Chromosome 6"/>
</dbReference>
<dbReference type="Pfam" id="PF04437">
    <property type="entry name" value="RINT1_TIP1"/>
    <property type="match status" value="1"/>
</dbReference>
<gene>
    <name evidence="1" type="ORF">LSAA_11607</name>
</gene>
<dbReference type="OrthoDB" id="2189254at2759"/>
<organism evidence="1 2">
    <name type="scientific">Lepeophtheirus salmonis</name>
    <name type="common">Salmon louse</name>
    <name type="synonym">Caligus salmonis</name>
    <dbReference type="NCBI Taxonomy" id="72036"/>
    <lineage>
        <taxon>Eukaryota</taxon>
        <taxon>Metazoa</taxon>
        <taxon>Ecdysozoa</taxon>
        <taxon>Arthropoda</taxon>
        <taxon>Crustacea</taxon>
        <taxon>Multicrustacea</taxon>
        <taxon>Hexanauplia</taxon>
        <taxon>Copepoda</taxon>
        <taxon>Siphonostomatoida</taxon>
        <taxon>Caligidae</taxon>
        <taxon>Lepeophtheirus</taxon>
    </lineage>
</organism>
<evidence type="ECO:0000313" key="1">
    <source>
        <dbReference type="EMBL" id="CAF2980530.1"/>
    </source>
</evidence>
<dbReference type="AlphaFoldDB" id="A0A7R8D366"/>
<dbReference type="PANTHER" id="PTHR13520:SF0">
    <property type="entry name" value="RAD50-INTERACTING PROTEIN 1"/>
    <property type="match status" value="1"/>
</dbReference>
<accession>A0A7R8D366</accession>
<protein>
    <submittedName>
        <fullName evidence="1">RINT1</fullName>
    </submittedName>
</protein>
<dbReference type="GO" id="GO:0060628">
    <property type="term" value="P:regulation of ER to Golgi vesicle-mediated transport"/>
    <property type="evidence" value="ECO:0007669"/>
    <property type="project" value="TreeGrafter"/>
</dbReference>
<keyword evidence="2" id="KW-1185">Reference proteome</keyword>
<sequence>MYQVQEELSRVRERLEASKVKRDSTVKLLKDSKEVDMKMSIALSNAETVLTQVEPYNGLNELMKIQSLQQILKWIHAVENFRSRAYLFGRLRKLRDALSTSGCGNLKSYVNQVTDHWKETLITHFNSILKDLIQKLQWPQIIQKDSNIQLDPLLASRFTKNFAALDFLSGKTRMQLIRQNTLEKPEWYIRQVWKWIKSSEDFFNDVLSHSSHVEFIRKLLEILSNKLSLDLKDMFLEPSLIGHAIDEILGITSDILDDSDSNDSIYRDTLPINVLCVPEVFSKWIDLERKLAFEKLDRILLDDLAWSESSSVPKVSRCAVKFVILLQCMMDRYRHIGKPKLQMQFIELQKELLEDLRLRFVQNIKRRTKYSND</sequence>
<dbReference type="PANTHER" id="PTHR13520">
    <property type="entry name" value="RAD50-INTERACTING PROTEIN 1 RINT-1"/>
    <property type="match status" value="1"/>
</dbReference>
<reference evidence="1" key="1">
    <citation type="submission" date="2021-02" db="EMBL/GenBank/DDBJ databases">
        <authorList>
            <person name="Bekaert M."/>
        </authorList>
    </citation>
    <scope>NUCLEOTIDE SEQUENCE</scope>
    <source>
        <strain evidence="1">IoA-00</strain>
    </source>
</reference>
<proteinExistence type="predicted"/>
<dbReference type="PROSITE" id="PS51386">
    <property type="entry name" value="RINT1_TIP20"/>
    <property type="match status" value="1"/>
</dbReference>
<dbReference type="EMBL" id="HG994585">
    <property type="protein sequence ID" value="CAF2980530.1"/>
    <property type="molecule type" value="Genomic_DNA"/>
</dbReference>
<dbReference type="GO" id="GO:0070939">
    <property type="term" value="C:Dsl1/NZR complex"/>
    <property type="evidence" value="ECO:0007669"/>
    <property type="project" value="InterPro"/>
</dbReference>
<name>A0A7R8D366_LEPSM</name>
<dbReference type="InterPro" id="IPR007528">
    <property type="entry name" value="RINT1_Tip20"/>
</dbReference>
<evidence type="ECO:0000313" key="2">
    <source>
        <dbReference type="Proteomes" id="UP000675881"/>
    </source>
</evidence>